<proteinExistence type="predicted"/>
<evidence type="ECO:0000313" key="1">
    <source>
        <dbReference type="EMBL" id="GAA0301913.1"/>
    </source>
</evidence>
<name>A0AAV3S8C2_9EURY</name>
<dbReference type="AlphaFoldDB" id="A0AAV3S8C2"/>
<dbReference type="EMBL" id="BAAABL010000042">
    <property type="protein sequence ID" value="GAA0301913.1"/>
    <property type="molecule type" value="Genomic_DNA"/>
</dbReference>
<dbReference type="RefSeq" id="WP_343749259.1">
    <property type="nucleotide sequence ID" value="NZ_BAAABL010000042.1"/>
</dbReference>
<accession>A0AAV3S8C2</accession>
<sequence>MIELDVPDAETLTNVNDLDVDEYPRFAFVERHRDPPQVDDVTAATRDAVDAIPAFDDLPDGSEVAVTAGSRGIHDMPELVEAAVDELRERDFEPFVLPAMGSHGGATPEGQHGVLAEYGITEERLGCEIRDSMSVEQVGADEDGRPVYASTVATSADAILLANRVKLHTDYRGATESGLEKMAVVGLGKQRGADAMHNTAINGGLESAIRERARILFEETPIVGGIALLDNAHERAAHIEGVPVDEIPEREPELLERSTELFPTLPVEDLDLLVVDELGKDISGAGMDPNVIGRSRYLDEPEPESPDITRIYVRSVTPASHGNAVGLGLADYVHEDLVADLNLDDVYTNTVTSGEPSRAFIPVITPTDEATLVVAYSMMGVRDPEDLRVAYIENTLEPDALYVSEPVARELSEREDTDVGAFRALSFDDEGDFDFGFATE</sequence>
<reference evidence="1 2" key="1">
    <citation type="journal article" date="2019" name="Int. J. Syst. Evol. Microbiol.">
        <title>The Global Catalogue of Microorganisms (GCM) 10K type strain sequencing project: providing services to taxonomists for standard genome sequencing and annotation.</title>
        <authorList>
            <consortium name="The Broad Institute Genomics Platform"/>
            <consortium name="The Broad Institute Genome Sequencing Center for Infectious Disease"/>
            <person name="Wu L."/>
            <person name="Ma J."/>
        </authorList>
    </citation>
    <scope>NUCLEOTIDE SEQUENCE [LARGE SCALE GENOMIC DNA]</scope>
    <source>
        <strain evidence="1 2">JCM 16330</strain>
    </source>
</reference>
<evidence type="ECO:0000313" key="2">
    <source>
        <dbReference type="Proteomes" id="UP001500837"/>
    </source>
</evidence>
<dbReference type="Proteomes" id="UP001500837">
    <property type="component" value="Unassembled WGS sequence"/>
</dbReference>
<keyword evidence="2" id="KW-1185">Reference proteome</keyword>
<comment type="caution">
    <text evidence="1">The sequence shown here is derived from an EMBL/GenBank/DDBJ whole genome shotgun (WGS) entry which is preliminary data.</text>
</comment>
<dbReference type="Gene3D" id="3.40.50.11440">
    <property type="match status" value="1"/>
</dbReference>
<organism evidence="1 2">
    <name type="scientific">Halarchaeum salinum</name>
    <dbReference type="NCBI Taxonomy" id="489912"/>
    <lineage>
        <taxon>Archaea</taxon>
        <taxon>Methanobacteriati</taxon>
        <taxon>Methanobacteriota</taxon>
        <taxon>Stenosarchaea group</taxon>
        <taxon>Halobacteria</taxon>
        <taxon>Halobacteriales</taxon>
        <taxon>Halobacteriaceae</taxon>
    </lineage>
</organism>
<protein>
    <submittedName>
        <fullName evidence="1">Lactate racemase domain-containing protein</fullName>
    </submittedName>
</protein>
<gene>
    <name evidence="1" type="ORF">GCM10009066_15070</name>
</gene>